<feature type="compositionally biased region" description="Basic and acidic residues" evidence="9">
    <location>
        <begin position="1698"/>
        <end position="1709"/>
    </location>
</feature>
<feature type="compositionally biased region" description="Polar residues" evidence="9">
    <location>
        <begin position="1757"/>
        <end position="1770"/>
    </location>
</feature>
<evidence type="ECO:0000313" key="13">
    <source>
        <dbReference type="EMBL" id="KAK1790986.1"/>
    </source>
</evidence>
<dbReference type="CDD" id="cd06691">
    <property type="entry name" value="PDZ1_Par3-like"/>
    <property type="match status" value="1"/>
</dbReference>
<dbReference type="InterPro" id="IPR001478">
    <property type="entry name" value="PDZ"/>
</dbReference>
<dbReference type="PROSITE" id="PS50119">
    <property type="entry name" value="ZF_BBOX"/>
    <property type="match status" value="1"/>
</dbReference>
<keyword evidence="4 7" id="KW-0863">Zinc-finger</keyword>
<dbReference type="InterPro" id="IPR000315">
    <property type="entry name" value="Znf_B-box"/>
</dbReference>
<feature type="compositionally biased region" description="Basic and acidic residues" evidence="9">
    <location>
        <begin position="1657"/>
        <end position="1677"/>
    </location>
</feature>
<dbReference type="Pfam" id="PF00643">
    <property type="entry name" value="zf-B_box"/>
    <property type="match status" value="1"/>
</dbReference>
<dbReference type="GO" id="GO:0035091">
    <property type="term" value="F:phosphatidylinositol binding"/>
    <property type="evidence" value="ECO:0007669"/>
    <property type="project" value="TreeGrafter"/>
</dbReference>
<dbReference type="PROSITE" id="PS50188">
    <property type="entry name" value="B302_SPRY"/>
    <property type="match status" value="1"/>
</dbReference>
<dbReference type="Pfam" id="PF00622">
    <property type="entry name" value="SPRY"/>
    <property type="match status" value="1"/>
</dbReference>
<dbReference type="SUPFAM" id="SSF49899">
    <property type="entry name" value="Concanavalin A-like lectins/glucanases"/>
    <property type="match status" value="1"/>
</dbReference>
<dbReference type="GO" id="GO:0016324">
    <property type="term" value="C:apical plasma membrane"/>
    <property type="evidence" value="ECO:0007669"/>
    <property type="project" value="TreeGrafter"/>
</dbReference>
<dbReference type="GO" id="GO:0030010">
    <property type="term" value="P:establishment of cell polarity"/>
    <property type="evidence" value="ECO:0007669"/>
    <property type="project" value="TreeGrafter"/>
</dbReference>
<dbReference type="SMART" id="SM00449">
    <property type="entry name" value="SPRY"/>
    <property type="match status" value="1"/>
</dbReference>
<dbReference type="CDD" id="cd19769">
    <property type="entry name" value="Bbox2_TRIM16-like"/>
    <property type="match status" value="1"/>
</dbReference>
<dbReference type="Gene3D" id="3.30.160.60">
    <property type="entry name" value="Classic Zinc Finger"/>
    <property type="match status" value="1"/>
</dbReference>
<dbReference type="Gene3D" id="3.10.20.90">
    <property type="entry name" value="Phosphatidylinositol 3-kinase Catalytic Subunit, Chain A, domain 1"/>
    <property type="match status" value="1"/>
</dbReference>
<dbReference type="InterPro" id="IPR052213">
    <property type="entry name" value="PAR3"/>
</dbReference>
<sequence length="2005" mass="227581">VCPHGVERQGQIKQNSSMVRDVKISSVHIRRAQHYYKSYCSEGMSGVVDTAGGRRSLALFGYVECGPCTGQKQRAVKSCLVCLDSYCPDHFQLHEELHSGKRHKVMNATGFLQDKVCPQHDKLLEVFCCTDQQCICLMCTMEDHRGHNIVSAAVERTEKQCEMGVPKMKSQQRILEREKDLNDLRRAVEAHKRSAQTALDDSEKIFHEMISSIEIRRSEVQDLIQTQEKVAVSRAESFLKQLEEEIAELRRRDQELQQLSLTEDHIHFLQRYVFLAAPPGSSDLPTITVSSVFSFEDLAKSMNDLKKQLEDACKRNMEKITYKDYCELTLDPNTAYRRLALSEGNKTVMNHDRDLPYPEHPERFDWPQVLCREMLCSRRYWEVEWAGVNGVNVAVTYKGIRRKGGRNECWFGCSEQSWRLYCSPFRYAFRHHSRETYIPKTDNAIRVGVFIDYDAGALSFYSITDKMKLLYKVQNEFSEPLYPALISEILNPTLEIPLLVHNLVPKASDPADHSKCALLRRRTAAVEQCWSQHGAVEDTGSGGARGDLQDAGYWVQVHRLEHGDGGILDLDDVLCDVADDKDRLVAVYEEQEPHTGGDGTSASSTGTQSPDLFSGDVVCSTPLSAFQTFHSYQPNSEIEVTPSTLRTSMPLRVRRSSDPALLNLASMSFSEPLSQSEEPSRKNPSRWCTTAGFLKSHCSSGKGRSLDTYRSLPRDLGHWTNQREFQRDTTRSSLSANHPMVDRWLERQEQEEENSRADPVGRADTSLENTGVSSPDLICRDIVRLVEVSNDGGPLGIHVVPYSGRDRRTLGLLVKRLEWGGRAQEQGLFQENDCIIRINNRDLCNVRFEQAQNVFRQAMQSALILFHVVPMAMRAEYEQMSYSNHSPALSHTHPGHFSPDSLTSEPIDAPELNHSPQRTAQYGPVPRNEPVLHTMGSLGKPPSGPASFPPRAPSSSHTPGFSKRVGRRLGIQLKKGPEGLGFSITSRDVPLGGSAPIYVKNILPRGAAIKDGQLKAGDRLLEVNGVDLSGCGQEEVVSLLRATPMGGAVNLLVLRQEETFLPKELNSEITVQDSRDLLEEEMVLTPDGTREFLTLEVPLNDSGSAGLGVSVKGNRSKENHADLGIFVKSIITGGAACKDGRLRVNDQLIAVNGESLLGKTNHDAMETLRTSMSTEGNKRGMIQLIVARRVNKNNEVIRYKRESSDSDEEDIRHSRDERERWRYESSETLGDRSDNRHIRVRNIRHCREMWRADEAERWRYDSSETLEERSDRHSRERKIRDFREKKRPDERERWRYDSSETLEERSDSRERRIRQYKENKGPDERETWRYDSTESLEKTSDHRGSRDRKIRYKTRKEMDQSDEKQLEKERSDGEKKRWKWETPCGPEQTQSPALDDGERRISHTLYRGIEGLDDNLRARSHISSRGLGMYVGHYQLSPTVNMTKDDTVIIEDGRPSVLPAHLSDQSSSSSHDDIAFAVETPPPWPQELPPQNASSRSVGGEDGSLVFQREGFGRQSMSEKRTKQYTDATHLDIKTRKSRSMDIGSSVHDVGPCLRLRKSSSLESLQTAVIEAALNGDVPFHRPHPHIIRGRGCNESFRAAIDKSYDRPAANEEEAEVMDALEEGTEESSRSGRDSFSTVTDPTPLPEQQLPNGTQAAHDEKKQKGGKERKKLEEKEKSKVKKGMLKGLGEMLRFGKHRKDDRVDRKWRAAETQTSDEETQRMREEQERMQAKMRELRARQVWEWDYAEIQDCVPASEPSQPNPSHQTSLECGTYHSYCTPPPSPRVYGSAPGQPPSDRLAPSNHDRIQRLRDEFQQARQEEAVGSTDSLEPPWTSGDTHTHSGRHSVSVEVQLQRREERDTRGERGMLRQYRSLPRHPHKATGSVCEDPWEKLHPSSYQGSRYAPHSTPHPTPHPVPHPSWRNGIPTSSAGGGYNARVLLEARELLRQEQRRREQEVRGASVQEDYESQDSKGPYRQDVPPSPSQLAQLNPQRMRTPEKTRLFHS</sequence>
<feature type="domain" description="PDZ" evidence="10">
    <location>
        <begin position="782"/>
        <end position="858"/>
    </location>
</feature>
<dbReference type="InterPro" id="IPR043136">
    <property type="entry name" value="B30.2/SPRY_sf"/>
</dbReference>
<evidence type="ECO:0000256" key="5">
    <source>
        <dbReference type="ARBA" id="ARBA00022833"/>
    </source>
</evidence>
<dbReference type="GO" id="GO:0000226">
    <property type="term" value="P:microtubule cytoskeleton organization"/>
    <property type="evidence" value="ECO:0007669"/>
    <property type="project" value="TreeGrafter"/>
</dbReference>
<feature type="region of interest" description="Disordered" evidence="9">
    <location>
        <begin position="590"/>
        <end position="611"/>
    </location>
</feature>
<dbReference type="GO" id="GO:0051660">
    <property type="term" value="P:establishment of centrosome localization"/>
    <property type="evidence" value="ECO:0007669"/>
    <property type="project" value="TreeGrafter"/>
</dbReference>
<dbReference type="PROSITE" id="PS50106">
    <property type="entry name" value="PDZ"/>
    <property type="match status" value="3"/>
</dbReference>
<dbReference type="Pfam" id="PF13765">
    <property type="entry name" value="PRY"/>
    <property type="match status" value="1"/>
</dbReference>
<dbReference type="SMART" id="SM00589">
    <property type="entry name" value="PRY"/>
    <property type="match status" value="1"/>
</dbReference>
<proteinExistence type="inferred from homology"/>
<dbReference type="Gene3D" id="4.10.830.40">
    <property type="match status" value="1"/>
</dbReference>
<feature type="region of interest" description="Disordered" evidence="9">
    <location>
        <begin position="1753"/>
        <end position="1933"/>
    </location>
</feature>
<dbReference type="InterPro" id="IPR006574">
    <property type="entry name" value="PRY"/>
</dbReference>
<dbReference type="PRINTS" id="PR01407">
    <property type="entry name" value="BUTYPHLNCDUF"/>
</dbReference>
<dbReference type="Gene3D" id="2.30.42.10">
    <property type="match status" value="3"/>
</dbReference>
<dbReference type="EMBL" id="JAROKS010000021">
    <property type="protein sequence ID" value="KAK1790986.1"/>
    <property type="molecule type" value="Genomic_DNA"/>
</dbReference>
<feature type="region of interest" description="Disordered" evidence="9">
    <location>
        <begin position="886"/>
        <end position="963"/>
    </location>
</feature>
<feature type="compositionally biased region" description="Acidic residues" evidence="9">
    <location>
        <begin position="1611"/>
        <end position="1626"/>
    </location>
</feature>
<dbReference type="CDD" id="cd23059">
    <property type="entry name" value="PDZ3_Par3-like"/>
    <property type="match status" value="1"/>
</dbReference>
<feature type="region of interest" description="Disordered" evidence="9">
    <location>
        <begin position="1605"/>
        <end position="1729"/>
    </location>
</feature>
<evidence type="ECO:0000259" key="12">
    <source>
        <dbReference type="PROSITE" id="PS50188"/>
    </source>
</evidence>
<feature type="compositionally biased region" description="Basic and acidic residues" evidence="9">
    <location>
        <begin position="1803"/>
        <end position="1821"/>
    </location>
</feature>
<dbReference type="CDD" id="cd23058">
    <property type="entry name" value="PDZ2_Par3-like"/>
    <property type="match status" value="1"/>
</dbReference>
<accession>A0AAD8Z202</accession>
<feature type="compositionally biased region" description="Low complexity" evidence="9">
    <location>
        <begin position="600"/>
        <end position="609"/>
    </location>
</feature>
<keyword evidence="4 7" id="KW-0479">Metal-binding</keyword>
<dbReference type="Proteomes" id="UP001239994">
    <property type="component" value="Unassembled WGS sequence"/>
</dbReference>
<feature type="compositionally biased region" description="Basic and acidic residues" evidence="9">
    <location>
        <begin position="740"/>
        <end position="761"/>
    </location>
</feature>
<feature type="compositionally biased region" description="Basic and acidic residues" evidence="9">
    <location>
        <begin position="1718"/>
        <end position="1729"/>
    </location>
</feature>
<dbReference type="SUPFAM" id="SSF57845">
    <property type="entry name" value="B-box zinc-binding domain"/>
    <property type="match status" value="1"/>
</dbReference>
<dbReference type="Gene3D" id="2.60.120.920">
    <property type="match status" value="1"/>
</dbReference>
<comment type="similarity">
    <text evidence="1">Belongs to the PAR3 family.</text>
</comment>
<feature type="compositionally biased region" description="Basic and acidic residues" evidence="9">
    <location>
        <begin position="1355"/>
        <end position="1375"/>
    </location>
</feature>
<dbReference type="GO" id="GO:0005912">
    <property type="term" value="C:adherens junction"/>
    <property type="evidence" value="ECO:0007669"/>
    <property type="project" value="TreeGrafter"/>
</dbReference>
<evidence type="ECO:0000259" key="10">
    <source>
        <dbReference type="PROSITE" id="PS50106"/>
    </source>
</evidence>
<dbReference type="Pfam" id="PF00595">
    <property type="entry name" value="PDZ"/>
    <property type="match status" value="3"/>
</dbReference>
<feature type="compositionally biased region" description="Basic and acidic residues" evidence="9">
    <location>
        <begin position="1305"/>
        <end position="1344"/>
    </location>
</feature>
<dbReference type="InterPro" id="IPR021922">
    <property type="entry name" value="Par3/HAL_N"/>
</dbReference>
<dbReference type="InterPro" id="IPR036034">
    <property type="entry name" value="PDZ_sf"/>
</dbReference>
<feature type="region of interest" description="Disordered" evidence="9">
    <location>
        <begin position="1949"/>
        <end position="2005"/>
    </location>
</feature>
<dbReference type="InterPro" id="IPR003879">
    <property type="entry name" value="Butyrophylin_SPRY"/>
</dbReference>
<dbReference type="GO" id="GO:0007155">
    <property type="term" value="P:cell adhesion"/>
    <property type="evidence" value="ECO:0007669"/>
    <property type="project" value="TreeGrafter"/>
</dbReference>
<dbReference type="GO" id="GO:0045197">
    <property type="term" value="P:establishment or maintenance of epithelial cell apical/basal polarity"/>
    <property type="evidence" value="ECO:0007669"/>
    <property type="project" value="TreeGrafter"/>
</dbReference>
<keyword evidence="6" id="KW-0131">Cell cycle</keyword>
<evidence type="ECO:0000256" key="6">
    <source>
        <dbReference type="ARBA" id="ARBA00023306"/>
    </source>
</evidence>
<feature type="compositionally biased region" description="Basic and acidic residues" evidence="9">
    <location>
        <begin position="1853"/>
        <end position="1867"/>
    </location>
</feature>
<evidence type="ECO:0000256" key="2">
    <source>
        <dbReference type="ARBA" id="ARBA00022618"/>
    </source>
</evidence>
<dbReference type="Pfam" id="PF12053">
    <property type="entry name" value="Par3_HAL_N_term"/>
    <property type="match status" value="1"/>
</dbReference>
<dbReference type="GO" id="GO:0051301">
    <property type="term" value="P:cell division"/>
    <property type="evidence" value="ECO:0007669"/>
    <property type="project" value="UniProtKB-KW"/>
</dbReference>
<gene>
    <name evidence="13" type="ORF">P4O66_014826</name>
</gene>
<dbReference type="PANTHER" id="PTHR16484">
    <property type="entry name" value="PARTITIONING DEFECTIVE 3 RELATED"/>
    <property type="match status" value="1"/>
</dbReference>
<dbReference type="FunFam" id="2.30.42.10:FF:000078">
    <property type="entry name" value="Partitioning defective 3 homolog B"/>
    <property type="match status" value="1"/>
</dbReference>
<dbReference type="InterPro" id="IPR013320">
    <property type="entry name" value="ConA-like_dom_sf"/>
</dbReference>
<evidence type="ECO:0000259" key="11">
    <source>
        <dbReference type="PROSITE" id="PS50119"/>
    </source>
</evidence>
<comment type="caution">
    <text evidence="13">The sequence shown here is derived from an EMBL/GenBank/DDBJ whole genome shotgun (WGS) entry which is preliminary data.</text>
</comment>
<dbReference type="SUPFAM" id="SSF50156">
    <property type="entry name" value="PDZ domain-like"/>
    <property type="match status" value="3"/>
</dbReference>
<feature type="domain" description="PDZ" evidence="10">
    <location>
        <begin position="1096"/>
        <end position="1171"/>
    </location>
</feature>
<reference evidence="13" key="1">
    <citation type="submission" date="2023-03" db="EMBL/GenBank/DDBJ databases">
        <title>Electrophorus voltai genome.</title>
        <authorList>
            <person name="Bian C."/>
        </authorList>
    </citation>
    <scope>NUCLEOTIDE SEQUENCE</scope>
    <source>
        <strain evidence="13">CB-2022</strain>
        <tissue evidence="13">Muscle</tissue>
    </source>
</reference>
<dbReference type="GO" id="GO:0005938">
    <property type="term" value="C:cell cortex"/>
    <property type="evidence" value="ECO:0007669"/>
    <property type="project" value="TreeGrafter"/>
</dbReference>
<name>A0AAD8Z202_9TELE</name>
<feature type="coiled-coil region" evidence="8">
    <location>
        <begin position="232"/>
        <end position="262"/>
    </location>
</feature>
<feature type="domain" description="B30.2/SPRY" evidence="12">
    <location>
        <begin position="308"/>
        <end position="503"/>
    </location>
</feature>
<dbReference type="InterPro" id="IPR003877">
    <property type="entry name" value="SPRY_dom"/>
</dbReference>
<dbReference type="GO" id="GO:0008270">
    <property type="term" value="F:zinc ion binding"/>
    <property type="evidence" value="ECO:0007669"/>
    <property type="project" value="UniProtKB-KW"/>
</dbReference>
<dbReference type="SMART" id="SM00228">
    <property type="entry name" value="PDZ"/>
    <property type="match status" value="3"/>
</dbReference>
<evidence type="ECO:0000256" key="7">
    <source>
        <dbReference type="PROSITE-ProRule" id="PRU00024"/>
    </source>
</evidence>
<protein>
    <submittedName>
        <fullName evidence="13">Uncharacterized protein</fullName>
    </submittedName>
</protein>
<feature type="region of interest" description="Disordered" evidence="9">
    <location>
        <begin position="1461"/>
        <end position="1502"/>
    </location>
</feature>
<dbReference type="InterPro" id="IPR001870">
    <property type="entry name" value="B30.2/SPRY"/>
</dbReference>
<evidence type="ECO:0000256" key="3">
    <source>
        <dbReference type="ARBA" id="ARBA00022737"/>
    </source>
</evidence>
<feature type="compositionally biased region" description="Pro residues" evidence="9">
    <location>
        <begin position="1908"/>
        <end position="1918"/>
    </location>
</feature>
<organism evidence="13 14">
    <name type="scientific">Electrophorus voltai</name>
    <dbReference type="NCBI Taxonomy" id="2609070"/>
    <lineage>
        <taxon>Eukaryota</taxon>
        <taxon>Metazoa</taxon>
        <taxon>Chordata</taxon>
        <taxon>Craniata</taxon>
        <taxon>Vertebrata</taxon>
        <taxon>Euteleostomi</taxon>
        <taxon>Actinopterygii</taxon>
        <taxon>Neopterygii</taxon>
        <taxon>Teleostei</taxon>
        <taxon>Ostariophysi</taxon>
        <taxon>Gymnotiformes</taxon>
        <taxon>Gymnotoidei</taxon>
        <taxon>Gymnotidae</taxon>
        <taxon>Electrophorus</taxon>
    </lineage>
</organism>
<feature type="region of interest" description="Disordered" evidence="9">
    <location>
        <begin position="720"/>
        <end position="769"/>
    </location>
</feature>
<evidence type="ECO:0000256" key="8">
    <source>
        <dbReference type="SAM" id="Coils"/>
    </source>
</evidence>
<feature type="domain" description="PDZ" evidence="10">
    <location>
        <begin position="970"/>
        <end position="1044"/>
    </location>
</feature>
<evidence type="ECO:0000256" key="9">
    <source>
        <dbReference type="SAM" id="MobiDB-lite"/>
    </source>
</evidence>
<keyword evidence="8" id="KW-0175">Coiled coil</keyword>
<feature type="compositionally biased region" description="Basic and acidic residues" evidence="9">
    <location>
        <begin position="1995"/>
        <end position="2005"/>
    </location>
</feature>
<keyword evidence="14" id="KW-1185">Reference proteome</keyword>
<keyword evidence="2" id="KW-0132">Cell division</keyword>
<dbReference type="GO" id="GO:0043296">
    <property type="term" value="C:apical junction complex"/>
    <property type="evidence" value="ECO:0007669"/>
    <property type="project" value="TreeGrafter"/>
</dbReference>
<feature type="compositionally biased region" description="Basic residues" evidence="9">
    <location>
        <begin position="1345"/>
        <end position="1354"/>
    </location>
</feature>
<feature type="domain" description="B box-type" evidence="11">
    <location>
        <begin position="112"/>
        <end position="152"/>
    </location>
</feature>
<keyword evidence="5" id="KW-0862">Zinc</keyword>
<dbReference type="CDD" id="cd16040">
    <property type="entry name" value="SPRY_PRY_SNTX"/>
    <property type="match status" value="1"/>
</dbReference>
<evidence type="ECO:0000256" key="4">
    <source>
        <dbReference type="ARBA" id="ARBA00022771"/>
    </source>
</evidence>
<dbReference type="FunFam" id="2.30.42.10:FF:000011">
    <property type="entry name" value="partitioning defective 3 homolog isoform X1"/>
    <property type="match status" value="1"/>
</dbReference>
<evidence type="ECO:0000256" key="1">
    <source>
        <dbReference type="ARBA" id="ARBA00005358"/>
    </source>
</evidence>
<dbReference type="SMART" id="SM00336">
    <property type="entry name" value="BBOX"/>
    <property type="match status" value="1"/>
</dbReference>
<feature type="compositionally biased region" description="Pro residues" evidence="9">
    <location>
        <begin position="942"/>
        <end position="952"/>
    </location>
</feature>
<feature type="region of interest" description="Disordered" evidence="9">
    <location>
        <begin position="1305"/>
        <end position="1399"/>
    </location>
</feature>
<feature type="non-terminal residue" evidence="13">
    <location>
        <position position="2005"/>
    </location>
</feature>
<dbReference type="GO" id="GO:0008104">
    <property type="term" value="P:intracellular protein localization"/>
    <property type="evidence" value="ECO:0007669"/>
    <property type="project" value="TreeGrafter"/>
</dbReference>
<evidence type="ECO:0000313" key="14">
    <source>
        <dbReference type="Proteomes" id="UP001239994"/>
    </source>
</evidence>
<dbReference type="Pfam" id="PF25600">
    <property type="entry name" value="TRIM_CC"/>
    <property type="match status" value="1"/>
</dbReference>
<dbReference type="PANTHER" id="PTHR16484:SF10">
    <property type="entry name" value="PARTITIONING DEFECTIVE 3 HOMOLOG"/>
    <property type="match status" value="1"/>
</dbReference>
<keyword evidence="3" id="KW-0677">Repeat</keyword>
<dbReference type="InterPro" id="IPR058030">
    <property type="entry name" value="TRIM8/14/16/25/29/45/65_CC"/>
</dbReference>
<feature type="compositionally biased region" description="Polar residues" evidence="9">
    <location>
        <begin position="1984"/>
        <end position="1993"/>
    </location>
</feature>